<evidence type="ECO:0000313" key="2">
    <source>
        <dbReference type="EMBL" id="RDW27861.1"/>
    </source>
</evidence>
<dbReference type="Proteomes" id="UP000256601">
    <property type="component" value="Unassembled WGS sequence"/>
</dbReference>
<evidence type="ECO:0000313" key="3">
    <source>
        <dbReference type="Proteomes" id="UP000256601"/>
    </source>
</evidence>
<proteinExistence type="predicted"/>
<accession>A0A371CC28</accession>
<name>A0A371CC28_YARLL</name>
<dbReference type="AlphaFoldDB" id="A0A371CC28"/>
<protein>
    <recommendedName>
        <fullName evidence="4">Secreted protein</fullName>
    </recommendedName>
</protein>
<organism evidence="2 3">
    <name type="scientific">Yarrowia lipolytica</name>
    <name type="common">Candida lipolytica</name>
    <dbReference type="NCBI Taxonomy" id="4952"/>
    <lineage>
        <taxon>Eukaryota</taxon>
        <taxon>Fungi</taxon>
        <taxon>Dikarya</taxon>
        <taxon>Ascomycota</taxon>
        <taxon>Saccharomycotina</taxon>
        <taxon>Dipodascomycetes</taxon>
        <taxon>Dipodascales</taxon>
        <taxon>Dipodascales incertae sedis</taxon>
        <taxon>Yarrowia</taxon>
    </lineage>
</organism>
<evidence type="ECO:0008006" key="4">
    <source>
        <dbReference type="Google" id="ProtNLM"/>
    </source>
</evidence>
<gene>
    <name evidence="2" type="ORF">B0I71DRAFT_128409</name>
</gene>
<sequence>VGGSHCLSCLCAMCLILSPITSQSPPPQTRNLHRRLVGRCSREEGNGAFYHTRTPLMPRWATCGQYEYYRCIEP</sequence>
<reference evidence="2 3" key="1">
    <citation type="submission" date="2018-07" db="EMBL/GenBank/DDBJ databases">
        <title>Draft Genome Assemblies for Five Robust Yarrowia lipolytica Strains Exhibiting High Lipid Production and Pentose Sugar Utilization and Sugar Alcohol Secretion from Undetoxified Lignocellulosic Biomass Hydrolysates.</title>
        <authorList>
            <consortium name="DOE Joint Genome Institute"/>
            <person name="Walker C."/>
            <person name="Ryu S."/>
            <person name="Na H."/>
            <person name="Zane M."/>
            <person name="LaButti K."/>
            <person name="Lipzen A."/>
            <person name="Haridas S."/>
            <person name="Barry K."/>
            <person name="Grigoriev I.V."/>
            <person name="Quarterman J."/>
            <person name="Slininger P."/>
            <person name="Dien B."/>
            <person name="Trinh C.T."/>
        </authorList>
    </citation>
    <scope>NUCLEOTIDE SEQUENCE [LARGE SCALE GENOMIC DNA]</scope>
    <source>
        <strain evidence="2 3">YB392</strain>
    </source>
</reference>
<keyword evidence="1" id="KW-0732">Signal</keyword>
<feature type="signal peptide" evidence="1">
    <location>
        <begin position="1"/>
        <end position="22"/>
    </location>
</feature>
<feature type="chain" id="PRO_5016769570" description="Secreted protein" evidence="1">
    <location>
        <begin position="23"/>
        <end position="74"/>
    </location>
</feature>
<dbReference type="EMBL" id="KZ858958">
    <property type="protein sequence ID" value="RDW27861.1"/>
    <property type="molecule type" value="Genomic_DNA"/>
</dbReference>
<evidence type="ECO:0000256" key="1">
    <source>
        <dbReference type="SAM" id="SignalP"/>
    </source>
</evidence>
<feature type="non-terminal residue" evidence="2">
    <location>
        <position position="1"/>
    </location>
</feature>